<dbReference type="InterPro" id="IPR006367">
    <property type="entry name" value="Sirohaem_synthase_N"/>
</dbReference>
<comment type="pathway">
    <text evidence="1">Porphyrin-containing compound metabolism; siroheme biosynthesis; sirohydrochlorin from precorrin-2: step 1/1.</text>
</comment>
<name>A0A7X2NNQ5_9CLOT</name>
<dbReference type="EC" id="1.3.1.76" evidence="2"/>
<proteinExistence type="predicted"/>
<reference evidence="8 9" key="1">
    <citation type="submission" date="2019-08" db="EMBL/GenBank/DDBJ databases">
        <title>In-depth cultivation of the pig gut microbiome towards novel bacterial diversity and tailored functional studies.</title>
        <authorList>
            <person name="Wylensek D."/>
            <person name="Hitch T.C.A."/>
            <person name="Clavel T."/>
        </authorList>
    </citation>
    <scope>NUCLEOTIDE SEQUENCE [LARGE SCALE GENOMIC DNA]</scope>
    <source>
        <strain evidence="8 9">WCA-389-WT-23D1</strain>
    </source>
</reference>
<dbReference type="GO" id="GO:0004325">
    <property type="term" value="F:ferrochelatase activity"/>
    <property type="evidence" value="ECO:0007669"/>
    <property type="project" value="InterPro"/>
</dbReference>
<dbReference type="InterPro" id="IPR042518">
    <property type="entry name" value="SirC_C"/>
</dbReference>
<evidence type="ECO:0000256" key="5">
    <source>
        <dbReference type="ARBA" id="ARBA00023244"/>
    </source>
</evidence>
<evidence type="ECO:0000259" key="7">
    <source>
        <dbReference type="Pfam" id="PF14824"/>
    </source>
</evidence>
<evidence type="ECO:0000256" key="1">
    <source>
        <dbReference type="ARBA" id="ARBA00005010"/>
    </source>
</evidence>
<organism evidence="8 9">
    <name type="scientific">Clostridium porci</name>
    <dbReference type="NCBI Taxonomy" id="2605778"/>
    <lineage>
        <taxon>Bacteria</taxon>
        <taxon>Bacillati</taxon>
        <taxon>Bacillota</taxon>
        <taxon>Clostridia</taxon>
        <taxon>Eubacteriales</taxon>
        <taxon>Clostridiaceae</taxon>
        <taxon>Clostridium</taxon>
    </lineage>
</organism>
<dbReference type="Pfam" id="PF13241">
    <property type="entry name" value="NAD_binding_7"/>
    <property type="match status" value="1"/>
</dbReference>
<feature type="domain" description="Siroheme synthase central" evidence="7">
    <location>
        <begin position="126"/>
        <end position="148"/>
    </location>
</feature>
<keyword evidence="4" id="KW-0520">NAD</keyword>
<keyword evidence="9" id="KW-1185">Reference proteome</keyword>
<evidence type="ECO:0000256" key="6">
    <source>
        <dbReference type="ARBA" id="ARBA00047561"/>
    </source>
</evidence>
<dbReference type="Pfam" id="PF14824">
    <property type="entry name" value="Sirohm_synth_M"/>
    <property type="match status" value="1"/>
</dbReference>
<sequence length="216" mass="23912">MGYFPFFAEIENSRWLIVGGGAVAFRKAGELLPFGVRIRVVSSEINPSFNKLKEDGPWKERLMLEERDFKEEDLANTQFVIAATSCPQLNQRIARLCRSKGIPVNAADGKKECSFLFPSLIKAGAVTIGISTEGTSPALARCLRKHLSAALPQGLEDLAEQLGGIREQIKEAFPYSPKARSALFSQLAEAGLNNGCVLTEKMIREMIERKLEEDHE</sequence>
<accession>A0A7X2NNQ5</accession>
<keyword evidence="5" id="KW-0627">Porphyrin biosynthesis</keyword>
<comment type="caution">
    <text evidence="8">The sequence shown here is derived from an EMBL/GenBank/DDBJ whole genome shotgun (WGS) entry which is preliminary data.</text>
</comment>
<dbReference type="SUPFAM" id="SSF51735">
    <property type="entry name" value="NAD(P)-binding Rossmann-fold domains"/>
    <property type="match status" value="1"/>
</dbReference>
<dbReference type="PANTHER" id="PTHR35330">
    <property type="entry name" value="SIROHEME BIOSYNTHESIS PROTEIN MET8"/>
    <property type="match status" value="1"/>
</dbReference>
<dbReference type="Proteomes" id="UP000429958">
    <property type="component" value="Unassembled WGS sequence"/>
</dbReference>
<evidence type="ECO:0000256" key="3">
    <source>
        <dbReference type="ARBA" id="ARBA00023002"/>
    </source>
</evidence>
<dbReference type="Gene3D" id="3.40.50.720">
    <property type="entry name" value="NAD(P)-binding Rossmann-like Domain"/>
    <property type="match status" value="1"/>
</dbReference>
<dbReference type="GO" id="GO:0019354">
    <property type="term" value="P:siroheme biosynthetic process"/>
    <property type="evidence" value="ECO:0007669"/>
    <property type="project" value="UniProtKB-UniPathway"/>
</dbReference>
<evidence type="ECO:0000256" key="2">
    <source>
        <dbReference type="ARBA" id="ARBA00012400"/>
    </source>
</evidence>
<dbReference type="NCBIfam" id="TIGR01470">
    <property type="entry name" value="cysG_Nterm"/>
    <property type="match status" value="1"/>
</dbReference>
<dbReference type="GO" id="GO:0043115">
    <property type="term" value="F:precorrin-2 dehydrogenase activity"/>
    <property type="evidence" value="ECO:0007669"/>
    <property type="project" value="UniProtKB-EC"/>
</dbReference>
<dbReference type="AlphaFoldDB" id="A0A7X2NNQ5"/>
<dbReference type="SUPFAM" id="SSF75615">
    <property type="entry name" value="Siroheme synthase middle domains-like"/>
    <property type="match status" value="1"/>
</dbReference>
<comment type="catalytic activity">
    <reaction evidence="6">
        <text>precorrin-2 + NAD(+) = sirohydrochlorin + NADH + 2 H(+)</text>
        <dbReference type="Rhea" id="RHEA:15613"/>
        <dbReference type="ChEBI" id="CHEBI:15378"/>
        <dbReference type="ChEBI" id="CHEBI:57540"/>
        <dbReference type="ChEBI" id="CHEBI:57945"/>
        <dbReference type="ChEBI" id="CHEBI:58351"/>
        <dbReference type="ChEBI" id="CHEBI:58827"/>
        <dbReference type="EC" id="1.3.1.76"/>
    </reaction>
</comment>
<evidence type="ECO:0000256" key="4">
    <source>
        <dbReference type="ARBA" id="ARBA00023027"/>
    </source>
</evidence>
<dbReference type="InterPro" id="IPR028281">
    <property type="entry name" value="Sirohaem_synthase_central"/>
</dbReference>
<dbReference type="InterPro" id="IPR028161">
    <property type="entry name" value="Met8-like"/>
</dbReference>
<dbReference type="RefSeq" id="WP_154473657.1">
    <property type="nucleotide sequence ID" value="NZ_DBEWUL010000050.1"/>
</dbReference>
<gene>
    <name evidence="8" type="ORF">FYJ39_17175</name>
</gene>
<evidence type="ECO:0000313" key="9">
    <source>
        <dbReference type="Proteomes" id="UP000429958"/>
    </source>
</evidence>
<evidence type="ECO:0000313" key="8">
    <source>
        <dbReference type="EMBL" id="MSS38217.1"/>
    </source>
</evidence>
<dbReference type="PANTHER" id="PTHR35330:SF1">
    <property type="entry name" value="SIROHEME BIOSYNTHESIS PROTEIN MET8"/>
    <property type="match status" value="1"/>
</dbReference>
<dbReference type="InterPro" id="IPR036291">
    <property type="entry name" value="NAD(P)-bd_dom_sf"/>
</dbReference>
<dbReference type="EMBL" id="VUMD01000020">
    <property type="protein sequence ID" value="MSS38217.1"/>
    <property type="molecule type" value="Genomic_DNA"/>
</dbReference>
<protein>
    <recommendedName>
        <fullName evidence="2">precorrin-2 dehydrogenase</fullName>
        <ecNumber evidence="2">1.3.1.76</ecNumber>
    </recommendedName>
</protein>
<dbReference type="UniPathway" id="UPA00262">
    <property type="reaction ID" value="UER00222"/>
</dbReference>
<keyword evidence="3" id="KW-0560">Oxidoreductase</keyword>
<dbReference type="Gene3D" id="1.10.8.610">
    <property type="entry name" value="SirC, precorrin-2 dehydrogenase, C-terminal helical domain-like"/>
    <property type="match status" value="1"/>
</dbReference>